<sequence>MHRIDAEVAATDESRMVGLMHRKSMPEARGMLFIFDGVGSHCMWMKDTWLPLSVAFIDESGRITNVEDMAPETEDSHCAASPARYALEMNRGWFKTRGIKPGARISGLPRPR</sequence>
<protein>
    <submittedName>
        <fullName evidence="1">DUF192 domain-containing protein</fullName>
    </submittedName>
</protein>
<gene>
    <name evidence="1" type="ORF">JY500_15125</name>
</gene>
<proteinExistence type="predicted"/>
<dbReference type="PANTHER" id="PTHR37953">
    <property type="entry name" value="UPF0127 PROTEIN MJ1496"/>
    <property type="match status" value="1"/>
</dbReference>
<dbReference type="Proteomes" id="UP000663570">
    <property type="component" value="Chromosome"/>
</dbReference>
<keyword evidence="2" id="KW-1185">Reference proteome</keyword>
<dbReference type="EMBL" id="CP071060">
    <property type="protein sequence ID" value="QSI79251.1"/>
    <property type="molecule type" value="Genomic_DNA"/>
</dbReference>
<evidence type="ECO:0000313" key="1">
    <source>
        <dbReference type="EMBL" id="QSI79251.1"/>
    </source>
</evidence>
<organism evidence="1 2">
    <name type="scientific">Niveibacterium microcysteis</name>
    <dbReference type="NCBI Taxonomy" id="2811415"/>
    <lineage>
        <taxon>Bacteria</taxon>
        <taxon>Pseudomonadati</taxon>
        <taxon>Pseudomonadota</taxon>
        <taxon>Betaproteobacteria</taxon>
        <taxon>Rhodocyclales</taxon>
        <taxon>Rhodocyclaceae</taxon>
        <taxon>Niveibacterium</taxon>
    </lineage>
</organism>
<dbReference type="Pfam" id="PF02643">
    <property type="entry name" value="DUF192"/>
    <property type="match status" value="1"/>
</dbReference>
<dbReference type="InterPro" id="IPR003795">
    <property type="entry name" value="DUF192"/>
</dbReference>
<reference evidence="1 2" key="1">
    <citation type="submission" date="2021-02" db="EMBL/GenBank/DDBJ databases">
        <title>Niveibacterium changnyeongensis HC41.</title>
        <authorList>
            <person name="Kang M."/>
        </authorList>
    </citation>
    <scope>NUCLEOTIDE SEQUENCE [LARGE SCALE GENOMIC DNA]</scope>
    <source>
        <strain evidence="1 2">HC41</strain>
    </source>
</reference>
<name>A0ABX7MBY7_9RHOO</name>
<accession>A0ABX7MBY7</accession>
<dbReference type="PANTHER" id="PTHR37953:SF1">
    <property type="entry name" value="UPF0127 PROTEIN MJ1496"/>
    <property type="match status" value="1"/>
</dbReference>
<dbReference type="Gene3D" id="2.60.120.1140">
    <property type="entry name" value="Protein of unknown function DUF192"/>
    <property type="match status" value="1"/>
</dbReference>
<evidence type="ECO:0000313" key="2">
    <source>
        <dbReference type="Proteomes" id="UP000663570"/>
    </source>
</evidence>
<dbReference type="InterPro" id="IPR038695">
    <property type="entry name" value="Saro_0823-like_sf"/>
</dbReference>